<dbReference type="RefSeq" id="WP_263817811.1">
    <property type="nucleotide sequence ID" value="NZ_JAOXHJ010000002.1"/>
</dbReference>
<organism evidence="12 13">
    <name type="scientific">Ureaplasma zalophigenitalium</name>
    <dbReference type="NCBI Taxonomy" id="907723"/>
    <lineage>
        <taxon>Bacteria</taxon>
        <taxon>Bacillati</taxon>
        <taxon>Mycoplasmatota</taxon>
        <taxon>Mycoplasmoidales</taxon>
        <taxon>Mycoplasmoidaceae</taxon>
        <taxon>Ureaplasma</taxon>
    </lineage>
</organism>
<evidence type="ECO:0000256" key="8">
    <source>
        <dbReference type="ARBA" id="ARBA00022989"/>
    </source>
</evidence>
<evidence type="ECO:0000256" key="10">
    <source>
        <dbReference type="SAM" id="Phobius"/>
    </source>
</evidence>
<dbReference type="InterPro" id="IPR050510">
    <property type="entry name" value="Cation_transp_ATPase_P-type"/>
</dbReference>
<evidence type="ECO:0000256" key="6">
    <source>
        <dbReference type="ARBA" id="ARBA00022840"/>
    </source>
</evidence>
<dbReference type="InterPro" id="IPR018303">
    <property type="entry name" value="ATPase_P-typ_P_site"/>
</dbReference>
<protein>
    <submittedName>
        <fullName evidence="12">Cation-translocating P-type ATPase</fullName>
    </submittedName>
</protein>
<dbReference type="SUPFAM" id="SSF81665">
    <property type="entry name" value="Calcium ATPase, transmembrane domain M"/>
    <property type="match status" value="1"/>
</dbReference>
<feature type="transmembrane region" description="Helical" evidence="10">
    <location>
        <begin position="91"/>
        <end position="111"/>
    </location>
</feature>
<evidence type="ECO:0000256" key="9">
    <source>
        <dbReference type="ARBA" id="ARBA00023136"/>
    </source>
</evidence>
<dbReference type="Pfam" id="PF00122">
    <property type="entry name" value="E1-E2_ATPase"/>
    <property type="match status" value="1"/>
</dbReference>
<evidence type="ECO:0000313" key="13">
    <source>
        <dbReference type="Proteomes" id="UP001207252"/>
    </source>
</evidence>
<dbReference type="InterPro" id="IPR023298">
    <property type="entry name" value="ATPase_P-typ_TM_dom_sf"/>
</dbReference>
<dbReference type="Gene3D" id="3.40.1110.10">
    <property type="entry name" value="Calcium-transporting ATPase, cytoplasmic domain N"/>
    <property type="match status" value="1"/>
</dbReference>
<dbReference type="SFLD" id="SFLDS00003">
    <property type="entry name" value="Haloacid_Dehalogenase"/>
    <property type="match status" value="1"/>
</dbReference>
<dbReference type="SFLD" id="SFLDG00002">
    <property type="entry name" value="C1.7:_P-type_atpase_like"/>
    <property type="match status" value="1"/>
</dbReference>
<dbReference type="InterPro" id="IPR008250">
    <property type="entry name" value="ATPase_P-typ_transduc_dom_A_sf"/>
</dbReference>
<evidence type="ECO:0000256" key="5">
    <source>
        <dbReference type="ARBA" id="ARBA00022741"/>
    </source>
</evidence>
<dbReference type="InterPro" id="IPR044492">
    <property type="entry name" value="P_typ_ATPase_HD_dom"/>
</dbReference>
<dbReference type="InterPro" id="IPR001757">
    <property type="entry name" value="P_typ_ATPase"/>
</dbReference>
<sequence length="986" mass="110129">MKRKREKEPLIWDYDIQQTNPEEGLDNETVLDHRQKYGANVIEKKKKSNIFIKFLKQFLDPMVLLLAIAGIITLVLAIVRPSDDTIELITSYVEFGVICFILLLNASFGVYQETKAEKESEALSQLTSPHARVIRNGETIQISAQDVVVGDLLVVEAGDSVAADAILLRSSSLEVDEAVLTGESLPVKKDDDAIIPANAGIGDQKNKIFASTNVINGTAKAVVVQTGMQTEIGTIANLINKQKDEKTPLQQKINKLSKIIGGFASVLCIVVLIMYVYLVGGGDWKTNWASAVILAISLSFAAIPEGLVAIVTIILSFGVKQMSKKNALIKQLSAVETLGSANVICSDKTGTLTQNKMTITHFYTPETGLQLYEPNAQAFDLLQKAVVVNNATVNDEDLNNIFYLGDPTEIAILQAYEKYGLDENLLDQQFERVFEYPFDSDRKMMSVVVKHNEQLFLVTKGAIEMVSQRTRVRLDDELWVANAKMANQALRVLAVCFTPLKAWNEEEDHLSVEQNLECIGLIGMIDPPRPEAIHAIDIAKEAGIRPIMITGDHIQTASAIARQMHILEDDQKTISGLELQGMDDEMLSATINDYSVYARVSPSDKIRIVNAWKKHDKVVAMTGDGVNDAPALKAADIGCAMGIMGTEVSKQAANMILIDDNFKTIVRAVKMGRLIMDAIKRVIILLLITNLSGLISLFFGLIILNMSPMSSLQVLWINIVSETLPGIALGLNFTNINLMKNQPLSKSAPILTWRMWLQIILTGFFIGFTSILLFYLGVGGALNNFDLNHMRYLFANFNLWEHNFENTTSFIVPSAYTFPEIVHAVWSGSSLSFMFMGLMLSFNAAILKVNHSIFIDSFKELKYVFITISISFAMMFILVYVPKINSVFSVHPLYTGEYTWFNALPFVFVFIVFIVSEIIKFIKYRKLLKTYVDYKCTYSQLKNSLKKLSRTPLEQYTLNQQASLQALITNTKLRIKYLKKQVYLHQ</sequence>
<dbReference type="PANTHER" id="PTHR43294">
    <property type="entry name" value="SODIUM/POTASSIUM-TRANSPORTING ATPASE SUBUNIT ALPHA"/>
    <property type="match status" value="1"/>
</dbReference>
<dbReference type="PRINTS" id="PR00120">
    <property type="entry name" value="HATPASE"/>
</dbReference>
<dbReference type="InterPro" id="IPR006068">
    <property type="entry name" value="ATPase_P-typ_cation-transptr_C"/>
</dbReference>
<feature type="transmembrane region" description="Helical" evidence="10">
    <location>
        <begin position="755"/>
        <end position="778"/>
    </location>
</feature>
<keyword evidence="3" id="KW-1003">Cell membrane</keyword>
<keyword evidence="13" id="KW-1185">Reference proteome</keyword>
<evidence type="ECO:0000256" key="1">
    <source>
        <dbReference type="ARBA" id="ARBA00004651"/>
    </source>
</evidence>
<dbReference type="Pfam" id="PF00690">
    <property type="entry name" value="Cation_ATPase_N"/>
    <property type="match status" value="1"/>
</dbReference>
<feature type="transmembrane region" description="Helical" evidence="10">
    <location>
        <begin position="824"/>
        <end position="849"/>
    </location>
</feature>
<feature type="transmembrane region" description="Helical" evidence="10">
    <location>
        <begin position="291"/>
        <end position="315"/>
    </location>
</feature>
<keyword evidence="6" id="KW-0067">ATP-binding</keyword>
<evidence type="ECO:0000256" key="4">
    <source>
        <dbReference type="ARBA" id="ARBA00022692"/>
    </source>
</evidence>
<dbReference type="SUPFAM" id="SSF81653">
    <property type="entry name" value="Calcium ATPase, transduction domain A"/>
    <property type="match status" value="1"/>
</dbReference>
<feature type="transmembrane region" description="Helical" evidence="10">
    <location>
        <begin position="58"/>
        <end position="79"/>
    </location>
</feature>
<feature type="transmembrane region" description="Helical" evidence="10">
    <location>
        <begin position="861"/>
        <end position="880"/>
    </location>
</feature>
<name>A0ABT3BP19_9BACT</name>
<evidence type="ECO:0000256" key="7">
    <source>
        <dbReference type="ARBA" id="ARBA00022967"/>
    </source>
</evidence>
<keyword evidence="9 10" id="KW-0472">Membrane</keyword>
<keyword evidence="5" id="KW-0547">Nucleotide-binding</keyword>
<feature type="transmembrane region" description="Helical" evidence="10">
    <location>
        <begin position="715"/>
        <end position="734"/>
    </location>
</feature>
<dbReference type="InterPro" id="IPR023214">
    <property type="entry name" value="HAD_sf"/>
</dbReference>
<dbReference type="PROSITE" id="PS00154">
    <property type="entry name" value="ATPASE_E1_E2"/>
    <property type="match status" value="1"/>
</dbReference>
<dbReference type="Proteomes" id="UP001207252">
    <property type="component" value="Unassembled WGS sequence"/>
</dbReference>
<keyword evidence="4 10" id="KW-0812">Transmembrane</keyword>
<gene>
    <name evidence="12" type="ORF">OF365_01330</name>
</gene>
<evidence type="ECO:0000256" key="3">
    <source>
        <dbReference type="ARBA" id="ARBA00022475"/>
    </source>
</evidence>
<dbReference type="SUPFAM" id="SSF56784">
    <property type="entry name" value="HAD-like"/>
    <property type="match status" value="1"/>
</dbReference>
<dbReference type="Gene3D" id="2.70.150.10">
    <property type="entry name" value="Calcium-transporting ATPase, cytoplasmic transduction domain A"/>
    <property type="match status" value="1"/>
</dbReference>
<feature type="transmembrane region" description="Helical" evidence="10">
    <location>
        <begin position="682"/>
        <end position="703"/>
    </location>
</feature>
<dbReference type="Gene3D" id="3.40.50.1000">
    <property type="entry name" value="HAD superfamily/HAD-like"/>
    <property type="match status" value="1"/>
</dbReference>
<accession>A0ABT3BP19</accession>
<reference evidence="12 13" key="1">
    <citation type="journal article" date="2020" name="Int. J. Syst. Evol. Microbiol.">
        <title>Ureaplasma miroungigenitalium sp. nov. isolated from northern elephant seals (Mirounga angustirostris) and Ureaplasma zalophigenitalium sp. nov. isolated from California sea lions (Zalophus californianus).</title>
        <authorList>
            <person name="Volokhov D.V."/>
            <person name="Gulland F.M."/>
            <person name="Gao Y."/>
            <person name="Chizhikov V.E."/>
        </authorList>
    </citation>
    <scope>NUCLEOTIDE SEQUENCE [LARGE SCALE GENOMIC DNA]</scope>
    <source>
        <strain evidence="12 13">CSL7644-GEN</strain>
    </source>
</reference>
<comment type="subcellular location">
    <subcellularLocation>
        <location evidence="1">Cell membrane</location>
        <topology evidence="1">Multi-pass membrane protein</topology>
    </subcellularLocation>
</comment>
<dbReference type="EMBL" id="JAOXHJ010000002">
    <property type="protein sequence ID" value="MCV3754007.1"/>
    <property type="molecule type" value="Genomic_DNA"/>
</dbReference>
<comment type="similarity">
    <text evidence="2">Belongs to the cation transport ATPase (P-type) (TC 3.A.3) family. Type IIA subfamily.</text>
</comment>
<evidence type="ECO:0000259" key="11">
    <source>
        <dbReference type="SMART" id="SM00831"/>
    </source>
</evidence>
<dbReference type="Pfam" id="PF00689">
    <property type="entry name" value="Cation_ATPase_C"/>
    <property type="match status" value="1"/>
</dbReference>
<dbReference type="PRINTS" id="PR00119">
    <property type="entry name" value="CATATPASE"/>
</dbReference>
<dbReference type="SUPFAM" id="SSF81660">
    <property type="entry name" value="Metal cation-transporting ATPase, ATP-binding domain N"/>
    <property type="match status" value="1"/>
</dbReference>
<proteinExistence type="inferred from homology"/>
<evidence type="ECO:0000256" key="2">
    <source>
        <dbReference type="ARBA" id="ARBA00005675"/>
    </source>
</evidence>
<feature type="transmembrane region" description="Helical" evidence="10">
    <location>
        <begin position="900"/>
        <end position="919"/>
    </location>
</feature>
<dbReference type="SFLD" id="SFLDF00027">
    <property type="entry name" value="p-type_atpase"/>
    <property type="match status" value="1"/>
</dbReference>
<evidence type="ECO:0000313" key="12">
    <source>
        <dbReference type="EMBL" id="MCV3754007.1"/>
    </source>
</evidence>
<comment type="caution">
    <text evidence="12">The sequence shown here is derived from an EMBL/GenBank/DDBJ whole genome shotgun (WGS) entry which is preliminary data.</text>
</comment>
<dbReference type="InterPro" id="IPR023299">
    <property type="entry name" value="ATPase_P-typ_cyto_dom_N"/>
</dbReference>
<dbReference type="NCBIfam" id="TIGR01494">
    <property type="entry name" value="ATPase_P-type"/>
    <property type="match status" value="2"/>
</dbReference>
<dbReference type="SMART" id="SM00831">
    <property type="entry name" value="Cation_ATPase_N"/>
    <property type="match status" value="1"/>
</dbReference>
<dbReference type="InterPro" id="IPR036412">
    <property type="entry name" value="HAD-like_sf"/>
</dbReference>
<keyword evidence="8 10" id="KW-1133">Transmembrane helix</keyword>
<feature type="transmembrane region" description="Helical" evidence="10">
    <location>
        <begin position="259"/>
        <end position="279"/>
    </location>
</feature>
<dbReference type="Pfam" id="PF13246">
    <property type="entry name" value="Cation_ATPase"/>
    <property type="match status" value="1"/>
</dbReference>
<dbReference type="InterPro" id="IPR059000">
    <property type="entry name" value="ATPase_P-type_domA"/>
</dbReference>
<dbReference type="PANTHER" id="PTHR43294:SF21">
    <property type="entry name" value="CATION TRANSPORTING ATPASE"/>
    <property type="match status" value="1"/>
</dbReference>
<dbReference type="InterPro" id="IPR004014">
    <property type="entry name" value="ATPase_P-typ_cation-transptr_N"/>
</dbReference>
<dbReference type="Gene3D" id="1.20.1110.10">
    <property type="entry name" value="Calcium-transporting ATPase, transmembrane domain"/>
    <property type="match status" value="1"/>
</dbReference>
<keyword evidence="7" id="KW-1278">Translocase</keyword>
<feature type="domain" description="Cation-transporting P-type ATPase N-terminal" evidence="11">
    <location>
        <begin position="10"/>
        <end position="78"/>
    </location>
</feature>